<evidence type="ECO:0000256" key="5">
    <source>
        <dbReference type="SAM" id="MobiDB-lite"/>
    </source>
</evidence>
<dbReference type="SUPFAM" id="SSF57903">
    <property type="entry name" value="FYVE/PHD zinc finger"/>
    <property type="match status" value="1"/>
</dbReference>
<dbReference type="InterPro" id="IPR013083">
    <property type="entry name" value="Znf_RING/FYVE/PHD"/>
</dbReference>
<dbReference type="Proteomes" id="UP000054477">
    <property type="component" value="Unassembled WGS sequence"/>
</dbReference>
<dbReference type="PROSITE" id="PS50178">
    <property type="entry name" value="ZF_FYVE"/>
    <property type="match status" value="1"/>
</dbReference>
<feature type="compositionally biased region" description="Low complexity" evidence="5">
    <location>
        <begin position="222"/>
        <end position="236"/>
    </location>
</feature>
<dbReference type="InterPro" id="IPR011011">
    <property type="entry name" value="Znf_FYVE_PHD"/>
</dbReference>
<protein>
    <recommendedName>
        <fullName evidence="6">FYVE-type domain-containing protein</fullName>
    </recommendedName>
</protein>
<evidence type="ECO:0000313" key="8">
    <source>
        <dbReference type="Proteomes" id="UP000054477"/>
    </source>
</evidence>
<dbReference type="CDD" id="cd15760">
    <property type="entry name" value="FYVE_scVPS27p_like"/>
    <property type="match status" value="1"/>
</dbReference>
<dbReference type="InterPro" id="IPR052113">
    <property type="entry name" value="FYVE-type_Zinc_Finger"/>
</dbReference>
<keyword evidence="3" id="KW-0862">Zinc</keyword>
<proteinExistence type="predicted"/>
<organism evidence="7 8">
    <name type="scientific">Laccaria amethystina LaAM-08-1</name>
    <dbReference type="NCBI Taxonomy" id="1095629"/>
    <lineage>
        <taxon>Eukaryota</taxon>
        <taxon>Fungi</taxon>
        <taxon>Dikarya</taxon>
        <taxon>Basidiomycota</taxon>
        <taxon>Agaricomycotina</taxon>
        <taxon>Agaricomycetes</taxon>
        <taxon>Agaricomycetidae</taxon>
        <taxon>Agaricales</taxon>
        <taxon>Agaricineae</taxon>
        <taxon>Hydnangiaceae</taxon>
        <taxon>Laccaria</taxon>
    </lineage>
</organism>
<dbReference type="SMART" id="SM00064">
    <property type="entry name" value="FYVE"/>
    <property type="match status" value="1"/>
</dbReference>
<sequence length="396" mass="43496">MSALAQALAASANIHHDDELVVQPLQVPLPPSSPSLTSRSCTSLLSYHSKSVPDTISLASPLSVPSLTHSSPSSTSSSLLDVSTHLHRPNEHLAVLLPKSLWKPDSLASTCDNFFCSVPFSLFERRHHCRKCGGVFCAQCTSRTTPLLDTSNLDFLHPPRNIPLSAFESPTSPVLPSRVCDDCWDQIHGCPTSPHTPETTRPSLRRALSHPVSVFKAPLFRSSSSHTSGDSSLQSSVIATPPHHSMLVPPSLSRRTQSLRTIPSVSSLNTTDSSHSTPGDLPLRKPLRASHMPLPLDLERSYGELDAYPLRRSSILCKATGGGRWEPKPCPVLDGYRPPVPGGKAPFEIEMEREEQEARKLRENPIVKDGDFQYRFTRPQQEQMFIARSPFVLSTF</sequence>
<evidence type="ECO:0000256" key="4">
    <source>
        <dbReference type="PROSITE-ProRule" id="PRU00091"/>
    </source>
</evidence>
<reference evidence="7 8" key="1">
    <citation type="submission" date="2014-04" db="EMBL/GenBank/DDBJ databases">
        <authorList>
            <consortium name="DOE Joint Genome Institute"/>
            <person name="Kuo A."/>
            <person name="Kohler A."/>
            <person name="Nagy L.G."/>
            <person name="Floudas D."/>
            <person name="Copeland A."/>
            <person name="Barry K.W."/>
            <person name="Cichocki N."/>
            <person name="Veneault-Fourrey C."/>
            <person name="LaButti K."/>
            <person name="Lindquist E.A."/>
            <person name="Lipzen A."/>
            <person name="Lundell T."/>
            <person name="Morin E."/>
            <person name="Murat C."/>
            <person name="Sun H."/>
            <person name="Tunlid A."/>
            <person name="Henrissat B."/>
            <person name="Grigoriev I.V."/>
            <person name="Hibbett D.S."/>
            <person name="Martin F."/>
            <person name="Nordberg H.P."/>
            <person name="Cantor M.N."/>
            <person name="Hua S.X."/>
        </authorList>
    </citation>
    <scope>NUCLEOTIDE SEQUENCE [LARGE SCALE GENOMIC DNA]</scope>
    <source>
        <strain evidence="7 8">LaAM-08-1</strain>
    </source>
</reference>
<evidence type="ECO:0000259" key="6">
    <source>
        <dbReference type="PROSITE" id="PS50178"/>
    </source>
</evidence>
<dbReference type="STRING" id="1095629.A0A0C9XXE4"/>
<reference evidence="8" key="2">
    <citation type="submission" date="2015-01" db="EMBL/GenBank/DDBJ databases">
        <title>Evolutionary Origins and Diversification of the Mycorrhizal Mutualists.</title>
        <authorList>
            <consortium name="DOE Joint Genome Institute"/>
            <consortium name="Mycorrhizal Genomics Consortium"/>
            <person name="Kohler A."/>
            <person name="Kuo A."/>
            <person name="Nagy L.G."/>
            <person name="Floudas D."/>
            <person name="Copeland A."/>
            <person name="Barry K.W."/>
            <person name="Cichocki N."/>
            <person name="Veneault-Fourrey C."/>
            <person name="LaButti K."/>
            <person name="Lindquist E.A."/>
            <person name="Lipzen A."/>
            <person name="Lundell T."/>
            <person name="Morin E."/>
            <person name="Murat C."/>
            <person name="Riley R."/>
            <person name="Ohm R."/>
            <person name="Sun H."/>
            <person name="Tunlid A."/>
            <person name="Henrissat B."/>
            <person name="Grigoriev I.V."/>
            <person name="Hibbett D.S."/>
            <person name="Martin F."/>
        </authorList>
    </citation>
    <scope>NUCLEOTIDE SEQUENCE [LARGE SCALE GENOMIC DNA]</scope>
    <source>
        <strain evidence="8">LaAM-08-1</strain>
    </source>
</reference>
<dbReference type="OrthoDB" id="660555at2759"/>
<dbReference type="EMBL" id="KN838594">
    <property type="protein sequence ID" value="KIK02337.1"/>
    <property type="molecule type" value="Genomic_DNA"/>
</dbReference>
<evidence type="ECO:0000256" key="1">
    <source>
        <dbReference type="ARBA" id="ARBA00022723"/>
    </source>
</evidence>
<dbReference type="HOGENOM" id="CLU_064534_0_0_1"/>
<gene>
    <name evidence="7" type="ORF">K443DRAFT_524187</name>
</gene>
<feature type="region of interest" description="Disordered" evidence="5">
    <location>
        <begin position="221"/>
        <end position="287"/>
    </location>
</feature>
<keyword evidence="8" id="KW-1185">Reference proteome</keyword>
<accession>A0A0C9XXE4</accession>
<dbReference type="PANTHER" id="PTHR39490:SF8">
    <property type="entry name" value="ZINC FINGER FYVE DOMAIN-CONTAINING PROTEIN 21"/>
    <property type="match status" value="1"/>
</dbReference>
<evidence type="ECO:0000256" key="3">
    <source>
        <dbReference type="ARBA" id="ARBA00022833"/>
    </source>
</evidence>
<name>A0A0C9XXE4_9AGAR</name>
<dbReference type="Pfam" id="PF01363">
    <property type="entry name" value="FYVE"/>
    <property type="match status" value="1"/>
</dbReference>
<keyword evidence="1" id="KW-0479">Metal-binding</keyword>
<dbReference type="GO" id="GO:0008270">
    <property type="term" value="F:zinc ion binding"/>
    <property type="evidence" value="ECO:0007669"/>
    <property type="project" value="UniProtKB-KW"/>
</dbReference>
<evidence type="ECO:0000313" key="7">
    <source>
        <dbReference type="EMBL" id="KIK02337.1"/>
    </source>
</evidence>
<dbReference type="AlphaFoldDB" id="A0A0C9XXE4"/>
<evidence type="ECO:0000256" key="2">
    <source>
        <dbReference type="ARBA" id="ARBA00022771"/>
    </source>
</evidence>
<dbReference type="InterPro" id="IPR017455">
    <property type="entry name" value="Znf_FYVE-rel"/>
</dbReference>
<keyword evidence="2 4" id="KW-0863">Zinc-finger</keyword>
<dbReference type="Gene3D" id="3.30.40.10">
    <property type="entry name" value="Zinc/RING finger domain, C3HC4 (zinc finger)"/>
    <property type="match status" value="1"/>
</dbReference>
<feature type="domain" description="FYVE-type" evidence="6">
    <location>
        <begin position="116"/>
        <end position="188"/>
    </location>
</feature>
<dbReference type="PANTHER" id="PTHR39490">
    <property type="entry name" value="ARRESTIN DOMAIN-CONTAINING PROTEIN D"/>
    <property type="match status" value="1"/>
</dbReference>
<feature type="compositionally biased region" description="Polar residues" evidence="5">
    <location>
        <begin position="253"/>
        <end position="277"/>
    </location>
</feature>
<dbReference type="InterPro" id="IPR000306">
    <property type="entry name" value="Znf_FYVE"/>
</dbReference>